<gene>
    <name evidence="2" type="ORF">C2E21_2482</name>
</gene>
<feature type="region of interest" description="Disordered" evidence="1">
    <location>
        <begin position="158"/>
        <end position="212"/>
    </location>
</feature>
<organism evidence="2 3">
    <name type="scientific">Chlorella sorokiniana</name>
    <name type="common">Freshwater green alga</name>
    <dbReference type="NCBI Taxonomy" id="3076"/>
    <lineage>
        <taxon>Eukaryota</taxon>
        <taxon>Viridiplantae</taxon>
        <taxon>Chlorophyta</taxon>
        <taxon>core chlorophytes</taxon>
        <taxon>Trebouxiophyceae</taxon>
        <taxon>Chlorellales</taxon>
        <taxon>Chlorellaceae</taxon>
        <taxon>Chlorella clade</taxon>
        <taxon>Chlorella</taxon>
    </lineage>
</organism>
<protein>
    <submittedName>
        <fullName evidence="2">Uncharacterized protein</fullName>
    </submittedName>
</protein>
<keyword evidence="3" id="KW-1185">Reference proteome</keyword>
<dbReference type="AlphaFoldDB" id="A0A2P6TYK0"/>
<feature type="compositionally biased region" description="Basic and acidic residues" evidence="1">
    <location>
        <begin position="113"/>
        <end position="123"/>
    </location>
</feature>
<feature type="region of interest" description="Disordered" evidence="1">
    <location>
        <begin position="59"/>
        <end position="123"/>
    </location>
</feature>
<dbReference type="Proteomes" id="UP000239899">
    <property type="component" value="Unassembled WGS sequence"/>
</dbReference>
<name>A0A2P6TYK0_CHLSO</name>
<dbReference type="OrthoDB" id="10686031at2759"/>
<evidence type="ECO:0000256" key="1">
    <source>
        <dbReference type="SAM" id="MobiDB-lite"/>
    </source>
</evidence>
<sequence>MVDGPLPSSAPESIATAFRTSQAPARSQGVFGGPNGLAGVHLYGRMVCPPVLSQAAAQQAAPPAAQAPPAQQQGQIVQKQQARQAQHQQQPAKAKKAKSASHANGGITPLSTREAEQELAQKRQRLDRLAPSLSDGGAAHWKLVARYERYIVLLRQKEQQTQRVKEESERRRQELAQQQGQGAAKRHKPLHNSGSQQQQKQPPSLATHCKLCFQPPAPGKQLKRAQFKDNGEEIAVCFDCLQKNQEVFIPIK</sequence>
<reference evidence="2 3" key="1">
    <citation type="journal article" date="2018" name="Plant J.">
        <title>Genome sequences of Chlorella sorokiniana UTEX 1602 and Micractinium conductrix SAG 241.80: implications to maltose excretion by a green alga.</title>
        <authorList>
            <person name="Arriola M.B."/>
            <person name="Velmurugan N."/>
            <person name="Zhang Y."/>
            <person name="Plunkett M.H."/>
            <person name="Hondzo H."/>
            <person name="Barney B.M."/>
        </authorList>
    </citation>
    <scope>NUCLEOTIDE SEQUENCE [LARGE SCALE GENOMIC DNA]</scope>
    <source>
        <strain evidence="3">UTEX 1602</strain>
    </source>
</reference>
<evidence type="ECO:0000313" key="3">
    <source>
        <dbReference type="Proteomes" id="UP000239899"/>
    </source>
</evidence>
<accession>A0A2P6TYK0</accession>
<comment type="caution">
    <text evidence="2">The sequence shown here is derived from an EMBL/GenBank/DDBJ whole genome shotgun (WGS) entry which is preliminary data.</text>
</comment>
<feature type="compositionally biased region" description="Low complexity" evidence="1">
    <location>
        <begin position="59"/>
        <end position="92"/>
    </location>
</feature>
<evidence type="ECO:0000313" key="2">
    <source>
        <dbReference type="EMBL" id="PRW59120.1"/>
    </source>
</evidence>
<dbReference type="EMBL" id="LHPG02000004">
    <property type="protein sequence ID" value="PRW59120.1"/>
    <property type="molecule type" value="Genomic_DNA"/>
</dbReference>
<proteinExistence type="predicted"/>
<feature type="compositionally biased region" description="Basic and acidic residues" evidence="1">
    <location>
        <begin position="158"/>
        <end position="174"/>
    </location>
</feature>